<dbReference type="EMBL" id="CAJOBB010012280">
    <property type="protein sequence ID" value="CAF4273990.1"/>
    <property type="molecule type" value="Genomic_DNA"/>
</dbReference>
<organism evidence="1 3">
    <name type="scientific">Adineta steineri</name>
    <dbReference type="NCBI Taxonomy" id="433720"/>
    <lineage>
        <taxon>Eukaryota</taxon>
        <taxon>Metazoa</taxon>
        <taxon>Spiralia</taxon>
        <taxon>Gnathifera</taxon>
        <taxon>Rotifera</taxon>
        <taxon>Eurotatoria</taxon>
        <taxon>Bdelloidea</taxon>
        <taxon>Adinetida</taxon>
        <taxon>Adinetidae</taxon>
        <taxon>Adineta</taxon>
    </lineage>
</organism>
<gene>
    <name evidence="1" type="ORF">IZO911_LOCUS32085</name>
    <name evidence="2" type="ORF">KXQ929_LOCUS44054</name>
</gene>
<dbReference type="EMBL" id="CAJNOE010000545">
    <property type="protein sequence ID" value="CAF1264695.1"/>
    <property type="molecule type" value="Genomic_DNA"/>
</dbReference>
<dbReference type="Proteomes" id="UP000663868">
    <property type="component" value="Unassembled WGS sequence"/>
</dbReference>
<reference evidence="1" key="1">
    <citation type="submission" date="2021-02" db="EMBL/GenBank/DDBJ databases">
        <authorList>
            <person name="Nowell W R."/>
        </authorList>
    </citation>
    <scope>NUCLEOTIDE SEQUENCE</scope>
</reference>
<evidence type="ECO:0000313" key="2">
    <source>
        <dbReference type="EMBL" id="CAF4273990.1"/>
    </source>
</evidence>
<comment type="caution">
    <text evidence="1">The sequence shown here is derived from an EMBL/GenBank/DDBJ whole genome shotgun (WGS) entry which is preliminary data.</text>
</comment>
<evidence type="ECO:0000313" key="1">
    <source>
        <dbReference type="EMBL" id="CAF1264695.1"/>
    </source>
</evidence>
<accession>A0A815AUV7</accession>
<protein>
    <submittedName>
        <fullName evidence="1">Uncharacterized protein</fullName>
    </submittedName>
</protein>
<proteinExistence type="predicted"/>
<sequence length="88" mass="9830">MTSSDKIDSFLSAQDYYDGAIQNLHFANDVQVYDNNIEQQMDMNEKEVTAAMADDLINLEAEQADRVKVEAITAAICQYSTSTKASDR</sequence>
<dbReference type="Proteomes" id="UP000663860">
    <property type="component" value="Unassembled WGS sequence"/>
</dbReference>
<dbReference type="AlphaFoldDB" id="A0A815AUV7"/>
<name>A0A815AUV7_9BILA</name>
<evidence type="ECO:0000313" key="3">
    <source>
        <dbReference type="Proteomes" id="UP000663860"/>
    </source>
</evidence>